<gene>
    <name evidence="2" type="ORF">LASUN_12470</name>
</gene>
<dbReference type="EMBL" id="MIQE01000011">
    <property type="protein sequence ID" value="OFA11175.1"/>
    <property type="molecule type" value="Genomic_DNA"/>
</dbReference>
<protein>
    <submittedName>
        <fullName evidence="2">Uncharacterized protein</fullName>
    </submittedName>
</protein>
<evidence type="ECO:0000256" key="1">
    <source>
        <dbReference type="SAM" id="Phobius"/>
    </source>
</evidence>
<comment type="caution">
    <text evidence="2">The sequence shown here is derived from an EMBL/GenBank/DDBJ whole genome shotgun (WGS) entry which is preliminary data.</text>
</comment>
<organism evidence="2 3">
    <name type="scientific">Lentilactobacillus sunkii</name>
    <dbReference type="NCBI Taxonomy" id="481719"/>
    <lineage>
        <taxon>Bacteria</taxon>
        <taxon>Bacillati</taxon>
        <taxon>Bacillota</taxon>
        <taxon>Bacilli</taxon>
        <taxon>Lactobacillales</taxon>
        <taxon>Lactobacillaceae</taxon>
        <taxon>Lentilactobacillus</taxon>
    </lineage>
</organism>
<dbReference type="AlphaFoldDB" id="A0A1E7XDI4"/>
<evidence type="ECO:0000313" key="2">
    <source>
        <dbReference type="EMBL" id="OFA11175.1"/>
    </source>
</evidence>
<reference evidence="2 3" key="1">
    <citation type="submission" date="2016-09" db="EMBL/GenBank/DDBJ databases">
        <title>Genome Sequence of Lactobacillus sunkii Strain CG01.</title>
        <authorList>
            <person name="Poehlein A."/>
            <person name="Gabris C."/>
            <person name="Bengelsdorf F.R."/>
            <person name="Duerre P."/>
            <person name="Daniel R."/>
        </authorList>
    </citation>
    <scope>NUCLEOTIDE SEQUENCE [LARGE SCALE GENOMIC DNA]</scope>
    <source>
        <strain evidence="2 3">CG_D</strain>
    </source>
</reference>
<dbReference type="RefSeq" id="WP_083274439.1">
    <property type="nucleotide sequence ID" value="NZ_JAZHVX010000042.1"/>
</dbReference>
<name>A0A1E7XDI4_9LACO</name>
<keyword evidence="1" id="KW-0812">Transmembrane</keyword>
<accession>A0A1E7XDI4</accession>
<evidence type="ECO:0000313" key="3">
    <source>
        <dbReference type="Proteomes" id="UP000177010"/>
    </source>
</evidence>
<feature type="transmembrane region" description="Helical" evidence="1">
    <location>
        <begin position="12"/>
        <end position="30"/>
    </location>
</feature>
<keyword evidence="1" id="KW-0472">Membrane</keyword>
<dbReference type="Proteomes" id="UP000177010">
    <property type="component" value="Unassembled WGS sequence"/>
</dbReference>
<proteinExistence type="predicted"/>
<keyword evidence="1" id="KW-1133">Transmembrane helix</keyword>
<sequence>MWRKNSRPGFTIIDSLIGLTIICTFSLFYIQTIHQMNNKIDSSERIMISERDKYEAEIIDE</sequence>